<protein>
    <recommendedName>
        <fullName evidence="3">Sulfotransferase domain-containing protein</fullName>
    </recommendedName>
</protein>
<evidence type="ECO:0000313" key="1">
    <source>
        <dbReference type="EMBL" id="CAE7396896.1"/>
    </source>
</evidence>
<dbReference type="Proteomes" id="UP000604046">
    <property type="component" value="Unassembled WGS sequence"/>
</dbReference>
<comment type="caution">
    <text evidence="1">The sequence shown here is derived from an EMBL/GenBank/DDBJ whole genome shotgun (WGS) entry which is preliminary data.</text>
</comment>
<organism evidence="1 2">
    <name type="scientific">Symbiodinium natans</name>
    <dbReference type="NCBI Taxonomy" id="878477"/>
    <lineage>
        <taxon>Eukaryota</taxon>
        <taxon>Sar</taxon>
        <taxon>Alveolata</taxon>
        <taxon>Dinophyceae</taxon>
        <taxon>Suessiales</taxon>
        <taxon>Symbiodiniaceae</taxon>
        <taxon>Symbiodinium</taxon>
    </lineage>
</organism>
<keyword evidence="2" id="KW-1185">Reference proteome</keyword>
<dbReference type="EMBL" id="CAJNDS010002258">
    <property type="protein sequence ID" value="CAE7396896.1"/>
    <property type="molecule type" value="Genomic_DNA"/>
</dbReference>
<gene>
    <name evidence="1" type="ORF">SNAT2548_LOCUS21609</name>
</gene>
<sequence length="314" mass="35300">MPNGRLDCSHGVDRKPLVTKPTGLAKLLIEVMLWHPKHLRWPPREVLAAERRLAVASPNVHVRSELCARGKAHEVDVGCVWWAQNEVPQPLPRRVRVCVPGWGRCDIYSQGTGNCRISTPSACAAKVTQEPLQLVHDNCHGEDWDSRRKARLLHCPLNVPLAVRPISKSASISVARWIAQIDSARARDLALMASTWAPLNRSRDRYFDWASRWVAPGHQGLLQREPREPKEMAEMALRSSFGDESTGVILAASASNCLTCCRHGEGRLKVLFVRNPYKRLVSTYRAMYLDRARLVGDRVINGFRALNTTVEKLC</sequence>
<proteinExistence type="predicted"/>
<name>A0A812QP61_9DINO</name>
<dbReference type="OrthoDB" id="410098at2759"/>
<evidence type="ECO:0008006" key="3">
    <source>
        <dbReference type="Google" id="ProtNLM"/>
    </source>
</evidence>
<reference evidence="1" key="1">
    <citation type="submission" date="2021-02" db="EMBL/GenBank/DDBJ databases">
        <authorList>
            <person name="Dougan E. K."/>
            <person name="Rhodes N."/>
            <person name="Thang M."/>
            <person name="Chan C."/>
        </authorList>
    </citation>
    <scope>NUCLEOTIDE SEQUENCE</scope>
</reference>
<evidence type="ECO:0000313" key="2">
    <source>
        <dbReference type="Proteomes" id="UP000604046"/>
    </source>
</evidence>
<accession>A0A812QP61</accession>
<dbReference type="AlphaFoldDB" id="A0A812QP61"/>